<evidence type="ECO:0000259" key="3">
    <source>
        <dbReference type="Pfam" id="PF19295"/>
    </source>
</evidence>
<dbReference type="InterPro" id="IPR045595">
    <property type="entry name" value="SufBD_N"/>
</dbReference>
<dbReference type="GO" id="GO:0016226">
    <property type="term" value="P:iron-sulfur cluster assembly"/>
    <property type="evidence" value="ECO:0007669"/>
    <property type="project" value="InterPro"/>
</dbReference>
<comment type="caution">
    <text evidence="4">The sequence shown here is derived from an EMBL/GenBank/DDBJ whole genome shotgun (WGS) entry which is preliminary data.</text>
</comment>
<dbReference type="NCBIfam" id="TIGR01981">
    <property type="entry name" value="sufD"/>
    <property type="match status" value="1"/>
</dbReference>
<dbReference type="InterPro" id="IPR037284">
    <property type="entry name" value="SUF_FeS_clus_asmbl_SufBD_sf"/>
</dbReference>
<proteinExistence type="inferred from homology"/>
<keyword evidence="5" id="KW-1185">Reference proteome</keyword>
<evidence type="ECO:0000313" key="4">
    <source>
        <dbReference type="EMBL" id="MBB3810855.1"/>
    </source>
</evidence>
<organism evidence="4 5">
    <name type="scientific">Pseudochelatococcus contaminans</name>
    <dbReference type="NCBI Taxonomy" id="1538103"/>
    <lineage>
        <taxon>Bacteria</taxon>
        <taxon>Pseudomonadati</taxon>
        <taxon>Pseudomonadota</taxon>
        <taxon>Alphaproteobacteria</taxon>
        <taxon>Hyphomicrobiales</taxon>
        <taxon>Chelatococcaceae</taxon>
        <taxon>Pseudochelatococcus</taxon>
    </lineage>
</organism>
<accession>A0A7W5Z6Q5</accession>
<protein>
    <submittedName>
        <fullName evidence="4">Fe-S cluster assembly protein SufD</fullName>
    </submittedName>
</protein>
<name>A0A7W5Z6Q5_9HYPH</name>
<dbReference type="InterPro" id="IPR055346">
    <property type="entry name" value="Fe-S_cluster_assembly_SufBD"/>
</dbReference>
<evidence type="ECO:0000259" key="2">
    <source>
        <dbReference type="Pfam" id="PF01458"/>
    </source>
</evidence>
<dbReference type="AlphaFoldDB" id="A0A7W5Z6Q5"/>
<dbReference type="SUPFAM" id="SSF101960">
    <property type="entry name" value="Stabilizer of iron transporter SufD"/>
    <property type="match status" value="1"/>
</dbReference>
<feature type="domain" description="SUF system FeS cluster assembly SufBD N-terminal" evidence="3">
    <location>
        <begin position="25"/>
        <end position="179"/>
    </location>
</feature>
<dbReference type="Proteomes" id="UP000537592">
    <property type="component" value="Unassembled WGS sequence"/>
</dbReference>
<sequence>MTTNPATESAERPAAQNFPADTRLAQHFDDFRSRLPDGDGSVVRRLEAMEDIQRVGVPNRRVEEWKYTDLRAFLHEAAAPASRPDAATVDAARKSAHVLADVPAARIDFVNGYLADAATLPEGVSVVPLSKALAEAHPALASLDQVEVANGNALIDLNTAFVDDGIIVQVAAGHEIGEVLHLRFINHGNTPFATATRVLVLVEKDAALTIAETHEGHVAAQPNSLVAFVLGDSARVEHVRVNAEGAGAIALSTLTALLGGEADFRSFNLVAGSAVSRHQLFIACQGENARVTIGGVTMIRGEDHADTTLVLDHAVPGGESRELFKTIVDGDATGVFQGKIIVRQDAQKTDGRMMSAALLVSPGATMYNKPELEIWADDVQCAHGATCGELDEDLLFYLSARGLPPAEAEALLLQAFIGEAIELVEHESMREALNALAVKRLENRS</sequence>
<dbReference type="InterPro" id="IPR011542">
    <property type="entry name" value="SUF_FeS_clus_asmbl_SufD"/>
</dbReference>
<gene>
    <name evidence="4" type="ORF">FHS81_002961</name>
</gene>
<comment type="similarity">
    <text evidence="1">Belongs to the iron-sulfur cluster assembly SufBD family.</text>
</comment>
<dbReference type="Pfam" id="PF19295">
    <property type="entry name" value="SufBD_N"/>
    <property type="match status" value="1"/>
</dbReference>
<evidence type="ECO:0000313" key="5">
    <source>
        <dbReference type="Proteomes" id="UP000537592"/>
    </source>
</evidence>
<dbReference type="InterPro" id="IPR000825">
    <property type="entry name" value="SUF_FeS_clus_asmbl_SufBD_core"/>
</dbReference>
<reference evidence="4 5" key="1">
    <citation type="submission" date="2020-08" db="EMBL/GenBank/DDBJ databases">
        <title>Genomic Encyclopedia of Type Strains, Phase IV (KMG-IV): sequencing the most valuable type-strain genomes for metagenomic binning, comparative biology and taxonomic classification.</title>
        <authorList>
            <person name="Goeker M."/>
        </authorList>
    </citation>
    <scope>NUCLEOTIDE SEQUENCE [LARGE SCALE GENOMIC DNA]</scope>
    <source>
        <strain evidence="4 5">DSM 28760</strain>
    </source>
</reference>
<dbReference type="PANTHER" id="PTHR43575">
    <property type="entry name" value="PROTEIN ABCI7, CHLOROPLASTIC"/>
    <property type="match status" value="1"/>
</dbReference>
<dbReference type="PANTHER" id="PTHR43575:SF1">
    <property type="entry name" value="PROTEIN ABCI7, CHLOROPLASTIC"/>
    <property type="match status" value="1"/>
</dbReference>
<evidence type="ECO:0000256" key="1">
    <source>
        <dbReference type="ARBA" id="ARBA00043967"/>
    </source>
</evidence>
<feature type="domain" description="SUF system FeS cluster assembly SufBD core" evidence="2">
    <location>
        <begin position="192"/>
        <end position="416"/>
    </location>
</feature>
<dbReference type="Pfam" id="PF01458">
    <property type="entry name" value="SUFBD_core"/>
    <property type="match status" value="1"/>
</dbReference>
<dbReference type="EMBL" id="JACICC010000008">
    <property type="protein sequence ID" value="MBB3810855.1"/>
    <property type="molecule type" value="Genomic_DNA"/>
</dbReference>
<dbReference type="RefSeq" id="WP_183754188.1">
    <property type="nucleotide sequence ID" value="NZ_JACICC010000008.1"/>
</dbReference>